<dbReference type="EMBL" id="PFMC01000041">
    <property type="protein sequence ID" value="PIY95076.1"/>
    <property type="molecule type" value="Genomic_DNA"/>
</dbReference>
<dbReference type="AlphaFoldDB" id="A0A2M7RFF5"/>
<organism evidence="1 2">
    <name type="scientific">Candidatus Komeilibacteria bacterium CG_4_10_14_0_8_um_filter_37_78</name>
    <dbReference type="NCBI Taxonomy" id="1974471"/>
    <lineage>
        <taxon>Bacteria</taxon>
        <taxon>Candidatus Komeiliibacteriota</taxon>
    </lineage>
</organism>
<dbReference type="Proteomes" id="UP000228689">
    <property type="component" value="Unassembled WGS sequence"/>
</dbReference>
<gene>
    <name evidence="1" type="ORF">COY67_01500</name>
</gene>
<name>A0A2M7RFF5_9BACT</name>
<sequence length="203" mass="24057">MTTFIKIFDTILTADKDASRKAVREVRKFLYRTHSDRNDYDDIKNIIDSAPGEYAEISEDWRQENFVIAVSVIYYLHDKESQPDFLFSWLLHLLRHKNGNIRHAAVRMIEHELGPLTYHLRCPGKKSSFHDFSPEQADYIIARLFEGLHILMNDSWKPMYKKYKYIESLPSGTYKSAQMILSHLEDDCGNEYIRHLEELLRQK</sequence>
<protein>
    <submittedName>
        <fullName evidence="1">Uncharacterized protein</fullName>
    </submittedName>
</protein>
<evidence type="ECO:0000313" key="2">
    <source>
        <dbReference type="Proteomes" id="UP000228689"/>
    </source>
</evidence>
<comment type="caution">
    <text evidence="1">The sequence shown here is derived from an EMBL/GenBank/DDBJ whole genome shotgun (WGS) entry which is preliminary data.</text>
</comment>
<accession>A0A2M7RFF5</accession>
<reference evidence="2" key="1">
    <citation type="submission" date="2017-09" db="EMBL/GenBank/DDBJ databases">
        <title>Depth-based differentiation of microbial function through sediment-hosted aquifers and enrichment of novel symbionts in the deep terrestrial subsurface.</title>
        <authorList>
            <person name="Probst A.J."/>
            <person name="Ladd B."/>
            <person name="Jarett J.K."/>
            <person name="Geller-Mcgrath D.E."/>
            <person name="Sieber C.M.K."/>
            <person name="Emerson J.B."/>
            <person name="Anantharaman K."/>
            <person name="Thomas B.C."/>
            <person name="Malmstrom R."/>
            <person name="Stieglmeier M."/>
            <person name="Klingl A."/>
            <person name="Woyke T."/>
            <person name="Ryan C.M."/>
            <person name="Banfield J.F."/>
        </authorList>
    </citation>
    <scope>NUCLEOTIDE SEQUENCE [LARGE SCALE GENOMIC DNA]</scope>
</reference>
<evidence type="ECO:0000313" key="1">
    <source>
        <dbReference type="EMBL" id="PIY95076.1"/>
    </source>
</evidence>
<proteinExistence type="predicted"/>